<dbReference type="PATRIC" id="fig|997887.3.peg.1517"/>
<dbReference type="EMBL" id="AGXV01000020">
    <property type="protein sequence ID" value="EIY66681.1"/>
    <property type="molecule type" value="Genomic_DNA"/>
</dbReference>
<dbReference type="Proteomes" id="UP000005150">
    <property type="component" value="Unassembled WGS sequence"/>
</dbReference>
<dbReference type="InterPro" id="IPR001509">
    <property type="entry name" value="Epimerase_deHydtase"/>
</dbReference>
<accession>I9TC31</accession>
<keyword evidence="3" id="KW-1185">Reference proteome</keyword>
<dbReference type="OrthoDB" id="9803111at2"/>
<gene>
    <name evidence="2" type="ORF">HMPREF1071_01442</name>
</gene>
<evidence type="ECO:0000313" key="2">
    <source>
        <dbReference type="EMBL" id="EIY66681.1"/>
    </source>
</evidence>
<organism evidence="2 3">
    <name type="scientific">Bacteroides salyersiae CL02T12C01</name>
    <dbReference type="NCBI Taxonomy" id="997887"/>
    <lineage>
        <taxon>Bacteria</taxon>
        <taxon>Pseudomonadati</taxon>
        <taxon>Bacteroidota</taxon>
        <taxon>Bacteroidia</taxon>
        <taxon>Bacteroidales</taxon>
        <taxon>Bacteroidaceae</taxon>
        <taxon>Bacteroides</taxon>
    </lineage>
</organism>
<dbReference type="AlphaFoldDB" id="I9TC31"/>
<evidence type="ECO:0000313" key="3">
    <source>
        <dbReference type="Proteomes" id="UP000005150"/>
    </source>
</evidence>
<proteinExistence type="predicted"/>
<sequence>MNSKKIIVFGATGTLGAHIATYLKKVGYDVYAVGHRKNDNGFFNDWQIPYTSIDVADRVQFASLPQSEVSAVLHFAGALPASMEGYNPELYVSSIIQGTMNVLDYTLKSGASKIIFPQSLFDISYLFGTKVPIPADSERKAPLTGDHAVYVIAKNAAVDLIEHYYQKFGLKRFILRLPRIYMYHPNSYTYTNGKRCVISDRFLINQAIKGENIELWGDPHRLLETVCIYDFLQIIEKSLLSDLDGGIYNVGSGGSTLKERIEEIIDVFSPKHKSQIIYRPEKRSSQQFVLDIRKTINELGYVPQYDWRTYLMEFKKEREQQSFKKLWGTEEDYN</sequence>
<feature type="domain" description="NAD-dependent epimerase/dehydratase" evidence="1">
    <location>
        <begin position="6"/>
        <end position="251"/>
    </location>
</feature>
<dbReference type="PANTHER" id="PTHR43245">
    <property type="entry name" value="BIFUNCTIONAL POLYMYXIN RESISTANCE PROTEIN ARNA"/>
    <property type="match status" value="1"/>
</dbReference>
<dbReference type="InterPro" id="IPR050177">
    <property type="entry name" value="Lipid_A_modif_metabolic_enz"/>
</dbReference>
<dbReference type="Gene3D" id="3.40.50.720">
    <property type="entry name" value="NAD(P)-binding Rossmann-like Domain"/>
    <property type="match status" value="1"/>
</dbReference>
<reference evidence="2 3" key="1">
    <citation type="submission" date="2012-02" db="EMBL/GenBank/DDBJ databases">
        <title>The Genome Sequence of Bacteroides salyersiae CL02T12C01.</title>
        <authorList>
            <consortium name="The Broad Institute Genome Sequencing Platform"/>
            <person name="Earl A."/>
            <person name="Ward D."/>
            <person name="Feldgarden M."/>
            <person name="Gevers D."/>
            <person name="Zitomersky N.L."/>
            <person name="Coyne M.J."/>
            <person name="Comstock L.E."/>
            <person name="Young S.K."/>
            <person name="Zeng Q."/>
            <person name="Gargeya S."/>
            <person name="Fitzgerald M."/>
            <person name="Haas B."/>
            <person name="Abouelleil A."/>
            <person name="Alvarado L."/>
            <person name="Arachchi H.M."/>
            <person name="Berlin A."/>
            <person name="Chapman S.B."/>
            <person name="Gearin G."/>
            <person name="Goldberg J."/>
            <person name="Griggs A."/>
            <person name="Gujja S."/>
            <person name="Hansen M."/>
            <person name="Heiman D."/>
            <person name="Howarth C."/>
            <person name="Larimer J."/>
            <person name="Lui A."/>
            <person name="MacDonald P.J.P."/>
            <person name="McCowen C."/>
            <person name="Montmayeur A."/>
            <person name="Murphy C."/>
            <person name="Neiman D."/>
            <person name="Pearson M."/>
            <person name="Priest M."/>
            <person name="Roberts A."/>
            <person name="Saif S."/>
            <person name="Shea T."/>
            <person name="Sisk P."/>
            <person name="Stolte C."/>
            <person name="Sykes S."/>
            <person name="Wortman J."/>
            <person name="Nusbaum C."/>
            <person name="Birren B."/>
        </authorList>
    </citation>
    <scope>NUCLEOTIDE SEQUENCE [LARGE SCALE GENOMIC DNA]</scope>
    <source>
        <strain evidence="2 3">CL02T12C01</strain>
    </source>
</reference>
<dbReference type="RefSeq" id="WP_007479319.1">
    <property type="nucleotide sequence ID" value="NZ_JH724307.1"/>
</dbReference>
<dbReference type="Pfam" id="PF01370">
    <property type="entry name" value="Epimerase"/>
    <property type="match status" value="1"/>
</dbReference>
<name>I9TC31_9BACE</name>
<comment type="caution">
    <text evidence="2">The sequence shown here is derived from an EMBL/GenBank/DDBJ whole genome shotgun (WGS) entry which is preliminary data.</text>
</comment>
<dbReference type="HOGENOM" id="CLU_007383_1_7_10"/>
<evidence type="ECO:0000259" key="1">
    <source>
        <dbReference type="Pfam" id="PF01370"/>
    </source>
</evidence>
<dbReference type="InterPro" id="IPR036291">
    <property type="entry name" value="NAD(P)-bd_dom_sf"/>
</dbReference>
<dbReference type="SUPFAM" id="SSF51735">
    <property type="entry name" value="NAD(P)-binding Rossmann-fold domains"/>
    <property type="match status" value="1"/>
</dbReference>
<protein>
    <recommendedName>
        <fullName evidence="1">NAD-dependent epimerase/dehydratase domain-containing protein</fullName>
    </recommendedName>
</protein>